<dbReference type="Proteomes" id="UP001426770">
    <property type="component" value="Unassembled WGS sequence"/>
</dbReference>
<sequence>MRKRWGEILGCAPLARVADWHSIVGPRAELTPLAYPLFATADVRAVREGADRVLRDARSRGLIVTVARGLHVAVPLDAGPEWRPRVVEVAWLIAVARHGRHPAPPAAPPYLCGITAASLHRAANAARGIVHVTVPRQTRSLELPALRASVVFHQRFERCLGSPWWYSQVPDREDAGPELEDLPGQLCRPLMTSRNQTALDLLHSPARMDVWGETRPIVRRLLLGGDYRAFLAVAKNQRRHSAAERRSYERPWPDAWFTA</sequence>
<accession>A0ABP9WHM4</accession>
<organism evidence="1 2">
    <name type="scientific">Demequina sediminis</name>
    <dbReference type="NCBI Taxonomy" id="1930058"/>
    <lineage>
        <taxon>Bacteria</taxon>
        <taxon>Bacillati</taxon>
        <taxon>Actinomycetota</taxon>
        <taxon>Actinomycetes</taxon>
        <taxon>Micrococcales</taxon>
        <taxon>Demequinaceae</taxon>
        <taxon>Demequina</taxon>
    </lineage>
</organism>
<keyword evidence="2" id="KW-1185">Reference proteome</keyword>
<name>A0ABP9WHM4_9MICO</name>
<proteinExistence type="predicted"/>
<evidence type="ECO:0008006" key="3">
    <source>
        <dbReference type="Google" id="ProtNLM"/>
    </source>
</evidence>
<evidence type="ECO:0000313" key="2">
    <source>
        <dbReference type="Proteomes" id="UP001426770"/>
    </source>
</evidence>
<reference evidence="1 2" key="1">
    <citation type="submission" date="2024-02" db="EMBL/GenBank/DDBJ databases">
        <title>Lysinimicrobium sediminis NBRC 112286.</title>
        <authorList>
            <person name="Ichikawa N."/>
            <person name="Katano-Makiyama Y."/>
            <person name="Hidaka K."/>
        </authorList>
    </citation>
    <scope>NUCLEOTIDE SEQUENCE [LARGE SCALE GENOMIC DNA]</scope>
    <source>
        <strain evidence="1 2">NBRC 112286</strain>
    </source>
</reference>
<dbReference type="EMBL" id="BAABRR010000004">
    <property type="protein sequence ID" value="GAA5518606.1"/>
    <property type="molecule type" value="Genomic_DNA"/>
</dbReference>
<gene>
    <name evidence="1" type="ORF">Lsed01_01036</name>
</gene>
<evidence type="ECO:0000313" key="1">
    <source>
        <dbReference type="EMBL" id="GAA5518606.1"/>
    </source>
</evidence>
<protein>
    <recommendedName>
        <fullName evidence="3">Transcriptional regulator, AbiEi antitoxin, Type IV TA system</fullName>
    </recommendedName>
</protein>
<comment type="caution">
    <text evidence="1">The sequence shown here is derived from an EMBL/GenBank/DDBJ whole genome shotgun (WGS) entry which is preliminary data.</text>
</comment>